<protein>
    <submittedName>
        <fullName evidence="1">Uncharacterized protein</fullName>
    </submittedName>
</protein>
<organism evidence="1 2">
    <name type="scientific">Rhizobium lentis</name>
    <dbReference type="NCBI Taxonomy" id="1138194"/>
    <lineage>
        <taxon>Bacteria</taxon>
        <taxon>Pseudomonadati</taxon>
        <taxon>Pseudomonadota</taxon>
        <taxon>Alphaproteobacteria</taxon>
        <taxon>Hyphomicrobiales</taxon>
        <taxon>Rhizobiaceae</taxon>
        <taxon>Rhizobium/Agrobacterium group</taxon>
        <taxon>Rhizobium</taxon>
    </lineage>
</organism>
<reference evidence="1 2" key="1">
    <citation type="submission" date="2020-08" db="EMBL/GenBank/DDBJ databases">
        <title>Genomic Encyclopedia of Type Strains, Phase IV (KMG-V): Genome sequencing to study the core and pangenomes of soil and plant-associated prokaryotes.</title>
        <authorList>
            <person name="Whitman W."/>
        </authorList>
    </citation>
    <scope>NUCLEOTIDE SEQUENCE [LARGE SCALE GENOMIC DNA]</scope>
    <source>
        <strain evidence="1 2">SEMIA 4034</strain>
    </source>
</reference>
<dbReference type="EMBL" id="JACHBC010000009">
    <property type="protein sequence ID" value="MBB5562512.1"/>
    <property type="molecule type" value="Genomic_DNA"/>
</dbReference>
<sequence>MDSARFLLERLNWPVRLARLQAAREYANLFADPSFGAVALQMYLTWLSERQTENEVCSGLAVLLAASTNYLPGVDVLSKNLPCPSILADYMLKEIYGPAAPSGSWASRHSGRAPPSFEPGEYFLRHQRDQIPPSLAAELLRLERLSGLPFLKQWAFEWEHTKTSTDAPLSGFPYHFLEAALEQSGVSAQLDQRQGDIYRSAYLRTLHCAVDIWRMPLEEACEAATKCLPLNRGLVDIGPVDRPHWLGELPDECAPDNAPLKSIMKEILKAATKSDGLVPVHLRTPLSLKISEFSSLTLSCALLSEDFVPVPDTDIADLRTTAWDLPTGSLFAGQPRQLGVDDYAPPTSRGTRLPFCVDIFPFPFGYWMGDLFHLGLSLPASYAFNEVISYHCRGGGILTEMNGQTIGRWTTWNDHWTYLYPKGGNTRCGSVSEMRPVDIITAADRFGLKVGWTADVKIWCREKSYDELKLIQKSTFLFDDGEIVR</sequence>
<comment type="caution">
    <text evidence="1">The sequence shown here is derived from an EMBL/GenBank/DDBJ whole genome shotgun (WGS) entry which is preliminary data.</text>
</comment>
<gene>
    <name evidence="1" type="ORF">GGI59_004201</name>
</gene>
<keyword evidence="2" id="KW-1185">Reference proteome</keyword>
<dbReference type="RefSeq" id="WP_183918550.1">
    <property type="nucleotide sequence ID" value="NZ_JACHBB010000011.1"/>
</dbReference>
<evidence type="ECO:0000313" key="2">
    <source>
        <dbReference type="Proteomes" id="UP000528824"/>
    </source>
</evidence>
<dbReference type="AlphaFoldDB" id="A0A7W9CWI3"/>
<accession>A0A7W9CWI3</accession>
<proteinExistence type="predicted"/>
<dbReference type="Proteomes" id="UP000528824">
    <property type="component" value="Unassembled WGS sequence"/>
</dbReference>
<evidence type="ECO:0000313" key="1">
    <source>
        <dbReference type="EMBL" id="MBB5562512.1"/>
    </source>
</evidence>
<name>A0A7W9CWI3_9HYPH</name>